<dbReference type="InterPro" id="IPR036890">
    <property type="entry name" value="HATPase_C_sf"/>
</dbReference>
<dbReference type="PANTHER" id="PTHR45436">
    <property type="entry name" value="SENSOR HISTIDINE KINASE YKOH"/>
    <property type="match status" value="1"/>
</dbReference>
<comment type="subcellular location">
    <subcellularLocation>
        <location evidence="2">Membrane</location>
        <topology evidence="2">Multi-pass membrane protein</topology>
    </subcellularLocation>
</comment>
<keyword evidence="5" id="KW-0808">Transferase</keyword>
<dbReference type="PROSITE" id="PS50109">
    <property type="entry name" value="HIS_KIN"/>
    <property type="match status" value="1"/>
</dbReference>
<evidence type="ECO:0000256" key="11">
    <source>
        <dbReference type="SAM" id="Phobius"/>
    </source>
</evidence>
<dbReference type="EC" id="2.7.13.3" evidence="3"/>
<dbReference type="Pfam" id="PF00512">
    <property type="entry name" value="HisKA"/>
    <property type="match status" value="1"/>
</dbReference>
<dbReference type="Gene3D" id="1.10.8.500">
    <property type="entry name" value="HAMP domain in histidine kinase"/>
    <property type="match status" value="1"/>
</dbReference>
<proteinExistence type="predicted"/>
<feature type="transmembrane region" description="Helical" evidence="11">
    <location>
        <begin position="6"/>
        <end position="31"/>
    </location>
</feature>
<evidence type="ECO:0000256" key="8">
    <source>
        <dbReference type="ARBA" id="ARBA00022989"/>
    </source>
</evidence>
<evidence type="ECO:0000259" key="13">
    <source>
        <dbReference type="PROSITE" id="PS50885"/>
    </source>
</evidence>
<dbReference type="Pfam" id="PF00672">
    <property type="entry name" value="HAMP"/>
    <property type="match status" value="1"/>
</dbReference>
<evidence type="ECO:0000256" key="1">
    <source>
        <dbReference type="ARBA" id="ARBA00000085"/>
    </source>
</evidence>
<dbReference type="InterPro" id="IPR003661">
    <property type="entry name" value="HisK_dim/P_dom"/>
</dbReference>
<evidence type="ECO:0000259" key="12">
    <source>
        <dbReference type="PROSITE" id="PS50109"/>
    </source>
</evidence>
<dbReference type="Proteomes" id="UP000676506">
    <property type="component" value="Chromosome 2"/>
</dbReference>
<feature type="transmembrane region" description="Helical" evidence="11">
    <location>
        <begin position="153"/>
        <end position="174"/>
    </location>
</feature>
<keyword evidence="4" id="KW-0597">Phosphoprotein</keyword>
<keyword evidence="9" id="KW-0902">Two-component regulatory system</keyword>
<evidence type="ECO:0000256" key="4">
    <source>
        <dbReference type="ARBA" id="ARBA00022553"/>
    </source>
</evidence>
<dbReference type="PRINTS" id="PR00344">
    <property type="entry name" value="BCTRLSENSOR"/>
</dbReference>
<dbReference type="SMART" id="SM00388">
    <property type="entry name" value="HisKA"/>
    <property type="match status" value="1"/>
</dbReference>
<reference evidence="14 15" key="1">
    <citation type="submission" date="2021-03" db="EMBL/GenBank/DDBJ databases">
        <title>Genomic and phenotypic characterization of Chloracidobacterium isolates provides evidence for multiple species.</title>
        <authorList>
            <person name="Saini M.K."/>
            <person name="Costas A.M.G."/>
            <person name="Tank M."/>
            <person name="Bryant D.A."/>
        </authorList>
    </citation>
    <scope>NUCLEOTIDE SEQUENCE [LARGE SCALE GENOMIC DNA]</scope>
    <source>
        <strain evidence="14 15">BV2-C</strain>
    </source>
</reference>
<keyword evidence="7" id="KW-0418">Kinase</keyword>
<dbReference type="SMART" id="SM00304">
    <property type="entry name" value="HAMP"/>
    <property type="match status" value="1"/>
</dbReference>
<keyword evidence="10 11" id="KW-0472">Membrane</keyword>
<keyword evidence="6 11" id="KW-0812">Transmembrane</keyword>
<evidence type="ECO:0000256" key="2">
    <source>
        <dbReference type="ARBA" id="ARBA00004141"/>
    </source>
</evidence>
<evidence type="ECO:0000256" key="3">
    <source>
        <dbReference type="ARBA" id="ARBA00012438"/>
    </source>
</evidence>
<dbReference type="Gene3D" id="3.30.565.10">
    <property type="entry name" value="Histidine kinase-like ATPase, C-terminal domain"/>
    <property type="match status" value="1"/>
</dbReference>
<comment type="catalytic activity">
    <reaction evidence="1">
        <text>ATP + protein L-histidine = ADP + protein N-phospho-L-histidine.</text>
        <dbReference type="EC" id="2.7.13.3"/>
    </reaction>
</comment>
<evidence type="ECO:0000313" key="15">
    <source>
        <dbReference type="Proteomes" id="UP000676506"/>
    </source>
</evidence>
<dbReference type="EMBL" id="CP072649">
    <property type="protein sequence ID" value="QUW04679.1"/>
    <property type="molecule type" value="Genomic_DNA"/>
</dbReference>
<dbReference type="CDD" id="cd06225">
    <property type="entry name" value="HAMP"/>
    <property type="match status" value="1"/>
</dbReference>
<dbReference type="InterPro" id="IPR003660">
    <property type="entry name" value="HAMP_dom"/>
</dbReference>
<sequence length="453" mass="49784">MRTLFIKIFLWFWLAMAGLTILVTVVGSLTASDAMWPIRRTLTAATTLYAETAVLLYERQGQAAATDYLQRMAETAKLQAVLLDEQWQPLAGALPPDWPAGRDGKPREDFAVVDSKTFLSRPVASASGRRYVLGVVFDRNLLPPPPIWTRGRVIRLAVFVLGSGLVCYALAWYLTRPIGRLRRTAQRLASGDLAARTGARPGRLTDEIGGLARDFDAMAERIEALINAQRRLFGDISHELRSPLARLRVALELAQRRAGPDAQPYLGRIERDAERLDELVGQLLALSRLESEATLTDAKLLDVAALSEQVAADADFEARAVGRSVRCRILSADAHQPLVADEELIRRALENVMRNAIRHTPEGSSVEVDVTSQSSELQVRIRDYGPGVPPDALEAIFKPFYRVETARDRASGGVGLGLAIAARAVRLHHGQIQAENLPDGFQVALRLPLRGEG</sequence>
<feature type="domain" description="HAMP" evidence="13">
    <location>
        <begin position="172"/>
        <end position="227"/>
    </location>
</feature>
<dbReference type="InterPro" id="IPR003594">
    <property type="entry name" value="HATPase_dom"/>
</dbReference>
<dbReference type="SUPFAM" id="SSF47384">
    <property type="entry name" value="Homodimeric domain of signal transducing histidine kinase"/>
    <property type="match status" value="1"/>
</dbReference>
<evidence type="ECO:0000256" key="9">
    <source>
        <dbReference type="ARBA" id="ARBA00023012"/>
    </source>
</evidence>
<protein>
    <recommendedName>
        <fullName evidence="3">histidine kinase</fullName>
        <ecNumber evidence="3">2.7.13.3</ecNumber>
    </recommendedName>
</protein>
<dbReference type="SMART" id="SM00387">
    <property type="entry name" value="HATPase_c"/>
    <property type="match status" value="1"/>
</dbReference>
<dbReference type="InterPro" id="IPR036097">
    <property type="entry name" value="HisK_dim/P_sf"/>
</dbReference>
<dbReference type="PANTHER" id="PTHR45436:SF15">
    <property type="entry name" value="SENSOR HISTIDINE KINASE CUSS"/>
    <property type="match status" value="1"/>
</dbReference>
<evidence type="ECO:0000256" key="7">
    <source>
        <dbReference type="ARBA" id="ARBA00022777"/>
    </source>
</evidence>
<organism evidence="14 15">
    <name type="scientific">Chloracidobacterium validum</name>
    <dbReference type="NCBI Taxonomy" id="2821543"/>
    <lineage>
        <taxon>Bacteria</taxon>
        <taxon>Pseudomonadati</taxon>
        <taxon>Acidobacteriota</taxon>
        <taxon>Terriglobia</taxon>
        <taxon>Terriglobales</taxon>
        <taxon>Acidobacteriaceae</taxon>
        <taxon>Chloracidobacterium</taxon>
    </lineage>
</organism>
<dbReference type="InterPro" id="IPR004358">
    <property type="entry name" value="Sig_transdc_His_kin-like_C"/>
</dbReference>
<accession>A0ABX8BG94</accession>
<keyword evidence="15" id="KW-1185">Reference proteome</keyword>
<evidence type="ECO:0000256" key="10">
    <source>
        <dbReference type="ARBA" id="ARBA00023136"/>
    </source>
</evidence>
<dbReference type="SUPFAM" id="SSF55874">
    <property type="entry name" value="ATPase domain of HSP90 chaperone/DNA topoisomerase II/histidine kinase"/>
    <property type="match status" value="1"/>
</dbReference>
<name>A0ABX8BG94_9BACT</name>
<dbReference type="InterPro" id="IPR050428">
    <property type="entry name" value="TCS_sensor_his_kinase"/>
</dbReference>
<dbReference type="PROSITE" id="PS50885">
    <property type="entry name" value="HAMP"/>
    <property type="match status" value="1"/>
</dbReference>
<dbReference type="Gene3D" id="1.10.287.130">
    <property type="match status" value="1"/>
</dbReference>
<dbReference type="Pfam" id="PF02518">
    <property type="entry name" value="HATPase_c"/>
    <property type="match status" value="1"/>
</dbReference>
<gene>
    <name evidence="14" type="ORF">J8C06_12980</name>
</gene>
<dbReference type="CDD" id="cd00082">
    <property type="entry name" value="HisKA"/>
    <property type="match status" value="1"/>
</dbReference>
<keyword evidence="8 11" id="KW-1133">Transmembrane helix</keyword>
<evidence type="ECO:0000256" key="6">
    <source>
        <dbReference type="ARBA" id="ARBA00022692"/>
    </source>
</evidence>
<dbReference type="InterPro" id="IPR005467">
    <property type="entry name" value="His_kinase_dom"/>
</dbReference>
<dbReference type="RefSeq" id="WP_211430568.1">
    <property type="nucleotide sequence ID" value="NZ_CP072649.1"/>
</dbReference>
<feature type="domain" description="Histidine kinase" evidence="12">
    <location>
        <begin position="235"/>
        <end position="451"/>
    </location>
</feature>
<evidence type="ECO:0000313" key="14">
    <source>
        <dbReference type="EMBL" id="QUW04679.1"/>
    </source>
</evidence>
<evidence type="ECO:0000256" key="5">
    <source>
        <dbReference type="ARBA" id="ARBA00022679"/>
    </source>
</evidence>
<dbReference type="SUPFAM" id="SSF158472">
    <property type="entry name" value="HAMP domain-like"/>
    <property type="match status" value="1"/>
</dbReference>